<keyword evidence="1" id="KW-0732">Signal</keyword>
<organism evidence="2 3">
    <name type="scientific">Brevundimonas vesicularis</name>
    <name type="common">Pseudomonas vesicularis</name>
    <dbReference type="NCBI Taxonomy" id="41276"/>
    <lineage>
        <taxon>Bacteria</taxon>
        <taxon>Pseudomonadati</taxon>
        <taxon>Pseudomonadota</taxon>
        <taxon>Alphaproteobacteria</taxon>
        <taxon>Caulobacterales</taxon>
        <taxon>Caulobacteraceae</taxon>
        <taxon>Brevundimonas</taxon>
    </lineage>
</organism>
<comment type="caution">
    <text evidence="2">The sequence shown here is derived from an EMBL/GenBank/DDBJ whole genome shotgun (WGS) entry which is preliminary data.</text>
</comment>
<evidence type="ECO:0008006" key="4">
    <source>
        <dbReference type="Google" id="ProtNLM"/>
    </source>
</evidence>
<feature type="chain" id="PRO_5047101612" description="Porin" evidence="1">
    <location>
        <begin position="31"/>
        <end position="139"/>
    </location>
</feature>
<dbReference type="InterPro" id="IPR048887">
    <property type="entry name" value="NtrZ-like"/>
</dbReference>
<evidence type="ECO:0000256" key="1">
    <source>
        <dbReference type="SAM" id="SignalP"/>
    </source>
</evidence>
<evidence type="ECO:0000313" key="2">
    <source>
        <dbReference type="EMBL" id="MDX2335893.1"/>
    </source>
</evidence>
<dbReference type="RefSeq" id="WP_306002719.1">
    <property type="nucleotide sequence ID" value="NZ_JAMYEC010000009.1"/>
</dbReference>
<reference evidence="2 3" key="1">
    <citation type="journal article" date="2023" name="FEMS Microbes">
        <title>Whole genomes of deep-sea sponge-associated bacteria exhibit high novel natural product potential.</title>
        <authorList>
            <person name="Hesketh-Best P.J."/>
            <person name="January G.G."/>
            <person name="Koch M.J."/>
            <person name="Warburton P.J."/>
            <person name="Howell K.L."/>
            <person name="Upton M."/>
        </authorList>
    </citation>
    <scope>NUCLEOTIDE SEQUENCE [LARGE SCALE GENOMIC DNA]</scope>
    <source>
        <strain evidence="2 3">PC206-O</strain>
    </source>
</reference>
<protein>
    <recommendedName>
        <fullName evidence="4">Porin</fullName>
    </recommendedName>
</protein>
<sequence>MKRRLMAGFEGFGMRFGGFLAVMMATTAMAASTSALAQSTSTVSLSEAQAAQRNAPAPQRRGLRLNDRGRWGLDFNLNQPVGRETDWGDVEAGAYYRLNDRLRVGAAAAVSTPEADPARAPETNGRAQPRVRLETIFKF</sequence>
<evidence type="ECO:0000313" key="3">
    <source>
        <dbReference type="Proteomes" id="UP001272940"/>
    </source>
</evidence>
<name>A0ABU4KS96_BREVE</name>
<dbReference type="Pfam" id="PF20841">
    <property type="entry name" value="NtrZ"/>
    <property type="match status" value="1"/>
</dbReference>
<dbReference type="Proteomes" id="UP001272940">
    <property type="component" value="Unassembled WGS sequence"/>
</dbReference>
<feature type="signal peptide" evidence="1">
    <location>
        <begin position="1"/>
        <end position="30"/>
    </location>
</feature>
<gene>
    <name evidence="2" type="ORF">NJD11_13220</name>
</gene>
<keyword evidence="3" id="KW-1185">Reference proteome</keyword>
<dbReference type="EMBL" id="JAMYEC010000009">
    <property type="protein sequence ID" value="MDX2335893.1"/>
    <property type="molecule type" value="Genomic_DNA"/>
</dbReference>
<accession>A0ABU4KS96</accession>
<proteinExistence type="predicted"/>